<protein>
    <submittedName>
        <fullName evidence="2">Uncharacterized protein</fullName>
    </submittedName>
</protein>
<evidence type="ECO:0000313" key="1">
    <source>
        <dbReference type="Proteomes" id="UP000036681"/>
    </source>
</evidence>
<keyword evidence="1" id="KW-1185">Reference proteome</keyword>
<dbReference type="AlphaFoldDB" id="A0A0M3I2Q6"/>
<organism evidence="1 2">
    <name type="scientific">Ascaris lumbricoides</name>
    <name type="common">Giant roundworm</name>
    <dbReference type="NCBI Taxonomy" id="6252"/>
    <lineage>
        <taxon>Eukaryota</taxon>
        <taxon>Metazoa</taxon>
        <taxon>Ecdysozoa</taxon>
        <taxon>Nematoda</taxon>
        <taxon>Chromadorea</taxon>
        <taxon>Rhabditida</taxon>
        <taxon>Spirurina</taxon>
        <taxon>Ascaridomorpha</taxon>
        <taxon>Ascaridoidea</taxon>
        <taxon>Ascarididae</taxon>
        <taxon>Ascaris</taxon>
    </lineage>
</organism>
<evidence type="ECO:0000313" key="2">
    <source>
        <dbReference type="WBParaSite" id="ALUE_0001081701-mRNA-1"/>
    </source>
</evidence>
<dbReference type="WBParaSite" id="ALUE_0001081701-mRNA-1">
    <property type="protein sequence ID" value="ALUE_0001081701-mRNA-1"/>
    <property type="gene ID" value="ALUE_0001081701"/>
</dbReference>
<proteinExistence type="predicted"/>
<sequence>MKQQQNCLRTIRRLHYQQLFGSFFATLIRRKKLT</sequence>
<accession>A0A0M3I2Q6</accession>
<dbReference type="Proteomes" id="UP000036681">
    <property type="component" value="Unplaced"/>
</dbReference>
<reference evidence="2" key="1">
    <citation type="submission" date="2017-02" db="UniProtKB">
        <authorList>
            <consortium name="WormBaseParasite"/>
        </authorList>
    </citation>
    <scope>IDENTIFICATION</scope>
</reference>
<name>A0A0M3I2Q6_ASCLU</name>